<feature type="region of interest" description="Disordered" evidence="1">
    <location>
        <begin position="253"/>
        <end position="291"/>
    </location>
</feature>
<dbReference type="RefSeq" id="WP_114398060.1">
    <property type="nucleotide sequence ID" value="NZ_QEIM01000056.1"/>
</dbReference>
<evidence type="ECO:0000313" key="2">
    <source>
        <dbReference type="EMBL" id="RCV50154.1"/>
    </source>
</evidence>
<feature type="compositionally biased region" description="Low complexity" evidence="1">
    <location>
        <begin position="191"/>
        <end position="200"/>
    </location>
</feature>
<reference evidence="2 3" key="1">
    <citation type="submission" date="2018-04" db="EMBL/GenBank/DDBJ databases">
        <title>Novel actinobacteria from marine sediment.</title>
        <authorList>
            <person name="Ng Z.Y."/>
            <person name="Tan G.Y.A."/>
        </authorList>
    </citation>
    <scope>NUCLEOTIDE SEQUENCE [LARGE SCALE GENOMIC DNA]</scope>
    <source>
        <strain evidence="2 3">TPS81</strain>
    </source>
</reference>
<sequence length="336" mass="33099">MALTNRRRWGLPLRAVRRSAAPLLRRALALGGIAAAGWLMGGAGSAIADQLPVEATVVGFDRGVASDLAELRSAAGVGEPRAVGGSPERSVGEPSRGALVIPPADTAARELLGGTAHGAGELVSGTVHAGREVGAYADRSLVSDGANLAGRVSDGLARPAGGIADGLHGVIEEAPRPGPLTALVPEDLAAIPGTLTPTGATGPGGGVAGAADPEEQSEPNGREPAEAASSATEEAAAGRVDGGLVAAGLAQVDHARSAGAPDQDASGAEPADPSWQRGSDSAGAVSGSSSVHAPAAAGFLAHRADMLRPTSQRLAVPGDTRFVVRDAADDPSFSPD</sequence>
<feature type="region of interest" description="Disordered" evidence="1">
    <location>
        <begin position="191"/>
        <end position="239"/>
    </location>
</feature>
<protein>
    <submittedName>
        <fullName evidence="2">Uncharacterized protein</fullName>
    </submittedName>
</protein>
<feature type="compositionally biased region" description="Low complexity" evidence="1">
    <location>
        <begin position="226"/>
        <end position="237"/>
    </location>
</feature>
<feature type="compositionally biased region" description="Low complexity" evidence="1">
    <location>
        <begin position="278"/>
        <end position="291"/>
    </location>
</feature>
<evidence type="ECO:0000313" key="3">
    <source>
        <dbReference type="Proteomes" id="UP000253318"/>
    </source>
</evidence>
<dbReference type="Proteomes" id="UP000253318">
    <property type="component" value="Unassembled WGS sequence"/>
</dbReference>
<dbReference type="AlphaFoldDB" id="A0A368SYY5"/>
<accession>A0A368SYY5</accession>
<name>A0A368SYY5_9ACTN</name>
<evidence type="ECO:0000256" key="1">
    <source>
        <dbReference type="SAM" id="MobiDB-lite"/>
    </source>
</evidence>
<proteinExistence type="predicted"/>
<feature type="region of interest" description="Disordered" evidence="1">
    <location>
        <begin position="77"/>
        <end position="98"/>
    </location>
</feature>
<dbReference type="EMBL" id="QEIN01000294">
    <property type="protein sequence ID" value="RCV50154.1"/>
    <property type="molecule type" value="Genomic_DNA"/>
</dbReference>
<dbReference type="OrthoDB" id="3427298at2"/>
<keyword evidence="3" id="KW-1185">Reference proteome</keyword>
<comment type="caution">
    <text evidence="2">The sequence shown here is derived from an EMBL/GenBank/DDBJ whole genome shotgun (WGS) entry which is preliminary data.</text>
</comment>
<gene>
    <name evidence="2" type="ORF">DEF24_24545</name>
</gene>
<organism evidence="2 3">
    <name type="scientific">Marinitenerispora sediminis</name>
    <dbReference type="NCBI Taxonomy" id="1931232"/>
    <lineage>
        <taxon>Bacteria</taxon>
        <taxon>Bacillati</taxon>
        <taxon>Actinomycetota</taxon>
        <taxon>Actinomycetes</taxon>
        <taxon>Streptosporangiales</taxon>
        <taxon>Nocardiopsidaceae</taxon>
        <taxon>Marinitenerispora</taxon>
    </lineage>
</organism>